<dbReference type="Proteomes" id="UP000254079">
    <property type="component" value="Unassembled WGS sequence"/>
</dbReference>
<dbReference type="EMBL" id="UGCP01000002">
    <property type="protein sequence ID" value="STI83774.1"/>
    <property type="molecule type" value="Genomic_DNA"/>
</dbReference>
<keyword evidence="1" id="KW-0472">Membrane</keyword>
<keyword evidence="1" id="KW-1133">Transmembrane helix</keyword>
<accession>A0A2X5MYQ5</accession>
<evidence type="ECO:0000313" key="3">
    <source>
        <dbReference type="EMBL" id="STI83774.1"/>
    </source>
</evidence>
<sequence>MHLLSKHLHTIHFLVIDVFIVAISYRICIASSEEMDAVAIIAQAMAMLTKRL</sequence>
<gene>
    <name evidence="2" type="ORF">CQ842_14815</name>
    <name evidence="3" type="ORF">NCTC8622_02814</name>
</gene>
<dbReference type="Proteomes" id="UP000225264">
    <property type="component" value="Unassembled WGS sequence"/>
</dbReference>
<dbReference type="RefSeq" id="WP_000550449.1">
    <property type="nucleotide sequence ID" value="NZ_AP027790.1"/>
</dbReference>
<name>A0A2X5MYQ5_ECOLX</name>
<organism evidence="3 5">
    <name type="scientific">Escherichia coli</name>
    <dbReference type="NCBI Taxonomy" id="562"/>
    <lineage>
        <taxon>Bacteria</taxon>
        <taxon>Pseudomonadati</taxon>
        <taxon>Pseudomonadota</taxon>
        <taxon>Gammaproteobacteria</taxon>
        <taxon>Enterobacterales</taxon>
        <taxon>Enterobacteriaceae</taxon>
        <taxon>Escherichia</taxon>
    </lineage>
</organism>
<feature type="transmembrane region" description="Helical" evidence="1">
    <location>
        <begin position="6"/>
        <end position="25"/>
    </location>
</feature>
<evidence type="ECO:0000313" key="4">
    <source>
        <dbReference type="Proteomes" id="UP000225264"/>
    </source>
</evidence>
<proteinExistence type="predicted"/>
<evidence type="ECO:0000313" key="5">
    <source>
        <dbReference type="Proteomes" id="UP000254079"/>
    </source>
</evidence>
<keyword evidence="1" id="KW-0812">Transmembrane</keyword>
<dbReference type="AlphaFoldDB" id="A0A2X5MYQ5"/>
<protein>
    <submittedName>
        <fullName evidence="3">Uncharacterized protein</fullName>
    </submittedName>
</protein>
<evidence type="ECO:0000313" key="2">
    <source>
        <dbReference type="EMBL" id="MBZ4694297.1"/>
    </source>
</evidence>
<reference evidence="2 4" key="2">
    <citation type="submission" date="2020-06" db="EMBL/GenBank/DDBJ databases">
        <title>Genomic analysis of Escherichia coli Ec98 resistant to antibiotic.</title>
        <authorList>
            <person name="Campos L."/>
        </authorList>
    </citation>
    <scope>NUCLEOTIDE SEQUENCE [LARGE SCALE GENOMIC DNA]</scope>
    <source>
        <strain evidence="2 4">UFU_EC98</strain>
    </source>
</reference>
<evidence type="ECO:0000256" key="1">
    <source>
        <dbReference type="SAM" id="Phobius"/>
    </source>
</evidence>
<dbReference type="EMBL" id="JACCJF010000015">
    <property type="protein sequence ID" value="MBZ4694297.1"/>
    <property type="molecule type" value="Genomic_DNA"/>
</dbReference>
<reference evidence="3 5" key="1">
    <citation type="submission" date="2018-06" db="EMBL/GenBank/DDBJ databases">
        <authorList>
            <consortium name="Pathogen Informatics"/>
            <person name="Doyle S."/>
        </authorList>
    </citation>
    <scope>NUCLEOTIDE SEQUENCE [LARGE SCALE GENOMIC DNA]</scope>
    <source>
        <strain evidence="3 5">NCTC8622</strain>
    </source>
</reference>